<dbReference type="InterPro" id="IPR011990">
    <property type="entry name" value="TPR-like_helical_dom_sf"/>
</dbReference>
<accession>A0A2S6C2W7</accession>
<evidence type="ECO:0000313" key="1">
    <source>
        <dbReference type="EMBL" id="PPJ54075.1"/>
    </source>
</evidence>
<keyword evidence="2" id="KW-1185">Reference proteome</keyword>
<sequence>MSLFLTLVKALEFHWGRREPGRIKYRSAQPMFVPTHKEESAAWLQPKRNNVRVELELAEVLRRHGNFAEAIKSQERLVNLREIDEMRKTKIYGELGVNYRHTNRIGDAIEAFQKHYHLAARLEFEMRAELCRSTSNLGIAKFQLFLQDVTKTVYLDDSINLQKERIRTSEELLKDLGTKFASATKNDAAMADVGINNAWLSLWRDRLSMWRAIGMSRIVLSYVAAKKSDIAVSAGLDAVKTSSAPDATWADPTVKALCRFSYGYALQANDQIPEAKIQFSYPAGATAKCTPAIALCKESSDENRGYLKMVIDSGADLAAYDEVGYNALDYAIFANDIKTVTMLKNALACQFGVDKQAEELKAAEIRKHFRDIFHSQFRPILREGRTDCIKMLRAKFTELLRKDPGKRTRFDKLRLVSYEDFKNRQALPRWNMDDSFTREFDQIVTSGARVPFLIFFSYRWIGEETDPSSKNPDGPDNYQYRRMLDALEQIIDRHPDVESQDIFIWLDCACIDQEDIEVGRRDRGSNTLPIVVAQCDAMISITDDQYQSRAWCVVETMIVQTLKESSKHHHWYIHTLLDGSTRDPEGVLEPGPDRQQYVNRPSLLGLSVESDRRYIEFLERQSMLLGRTTNEQKPTQELPSEHIRILSEFGRSLRDDGGEPLPMHELDFGLELARPNCTGGLVVVLYHPDPSQVYYHGYAAEEAGCNTLAAIKDLVRSASNGMVDTDLITILDSMPLISADYNGSALHVKAQETFLRVLEAKRPDVVLSCFRTGTNIEFMKHLQGQGIGKDDYPARFTFPDSGHQFDRISAFHPSYAVNRMAFDACFRHLLMLEFHQAAAICWSGIWVQEPWMVQLRRHCARTMLHNKGSLDIRADRVAKLCIAVTDFKAALKKLHYFQLEACKSKHSPRRMIRRSKMSSKACDIGLLLQNDAVVEDLGSLPKYPIVEIVEEALRCLGAEDIELNTAIGTAGYYNHLRLLDQESHLKQPHTRAIHEMLITLLGQLNLTFTAEPRGYYSWTCQLQAAAFVRFAESVEDRLRRMEETPETAPMEVEVNYNTVCILSE</sequence>
<proteinExistence type="predicted"/>
<protein>
    <recommendedName>
        <fullName evidence="3">Heterokaryon incompatibility domain-containing protein</fullName>
    </recommendedName>
</protein>
<evidence type="ECO:0000313" key="2">
    <source>
        <dbReference type="Proteomes" id="UP000237631"/>
    </source>
</evidence>
<reference evidence="2" key="1">
    <citation type="journal article" date="2017" name="bioRxiv">
        <title>Conservation of a gene cluster reveals novel cercosporin biosynthetic mechanisms and extends production to the genus Colletotrichum.</title>
        <authorList>
            <person name="de Jonge R."/>
            <person name="Ebert M.K."/>
            <person name="Huitt-Roehl C.R."/>
            <person name="Pal P."/>
            <person name="Suttle J.C."/>
            <person name="Spanner R.E."/>
            <person name="Neubauer J.D."/>
            <person name="Jurick W.M.II."/>
            <person name="Stott K.A."/>
            <person name="Secor G.A."/>
            <person name="Thomma B.P.H.J."/>
            <person name="Van de Peer Y."/>
            <person name="Townsend C.A."/>
            <person name="Bolton M.D."/>
        </authorList>
    </citation>
    <scope>NUCLEOTIDE SEQUENCE [LARGE SCALE GENOMIC DNA]</scope>
    <source>
        <strain evidence="2">CBS538.71</strain>
    </source>
</reference>
<evidence type="ECO:0008006" key="3">
    <source>
        <dbReference type="Google" id="ProtNLM"/>
    </source>
</evidence>
<dbReference type="AlphaFoldDB" id="A0A2S6C2W7"/>
<dbReference type="SUPFAM" id="SSF48452">
    <property type="entry name" value="TPR-like"/>
    <property type="match status" value="1"/>
</dbReference>
<organism evidence="1 2">
    <name type="scientific">Cercospora berteroae</name>
    <dbReference type="NCBI Taxonomy" id="357750"/>
    <lineage>
        <taxon>Eukaryota</taxon>
        <taxon>Fungi</taxon>
        <taxon>Dikarya</taxon>
        <taxon>Ascomycota</taxon>
        <taxon>Pezizomycotina</taxon>
        <taxon>Dothideomycetes</taxon>
        <taxon>Dothideomycetidae</taxon>
        <taxon>Mycosphaerellales</taxon>
        <taxon>Mycosphaerellaceae</taxon>
        <taxon>Cercospora</taxon>
    </lineage>
</organism>
<dbReference type="Gene3D" id="1.25.40.10">
    <property type="entry name" value="Tetratricopeptide repeat domain"/>
    <property type="match status" value="1"/>
</dbReference>
<dbReference type="InterPro" id="IPR036770">
    <property type="entry name" value="Ankyrin_rpt-contain_sf"/>
</dbReference>
<dbReference type="EMBL" id="PNEN01000571">
    <property type="protein sequence ID" value="PPJ54075.1"/>
    <property type="molecule type" value="Genomic_DNA"/>
</dbReference>
<dbReference type="Proteomes" id="UP000237631">
    <property type="component" value="Unassembled WGS sequence"/>
</dbReference>
<name>A0A2S6C2W7_9PEZI</name>
<comment type="caution">
    <text evidence="1">The sequence shown here is derived from an EMBL/GenBank/DDBJ whole genome shotgun (WGS) entry which is preliminary data.</text>
</comment>
<dbReference type="SUPFAM" id="SSF48403">
    <property type="entry name" value="Ankyrin repeat"/>
    <property type="match status" value="1"/>
</dbReference>
<dbReference type="OrthoDB" id="423576at2759"/>
<gene>
    <name evidence="1" type="ORF">CBER1_06340</name>
</gene>